<dbReference type="Gene3D" id="2.60.120.10">
    <property type="entry name" value="Jelly Rolls"/>
    <property type="match status" value="1"/>
</dbReference>
<dbReference type="SUPFAM" id="SSF51182">
    <property type="entry name" value="RmlC-like cupins"/>
    <property type="match status" value="1"/>
</dbReference>
<evidence type="ECO:0000259" key="1">
    <source>
        <dbReference type="Pfam" id="PF07883"/>
    </source>
</evidence>
<dbReference type="PANTHER" id="PTHR36440">
    <property type="entry name" value="PUTATIVE (AFU_ORTHOLOGUE AFUA_8G07350)-RELATED"/>
    <property type="match status" value="1"/>
</dbReference>
<gene>
    <name evidence="2" type="ORF">MF672_006155</name>
</gene>
<dbReference type="Proteomes" id="UP001317259">
    <property type="component" value="Unassembled WGS sequence"/>
</dbReference>
<organism evidence="2 3">
    <name type="scientific">Actinomadura luzonensis</name>
    <dbReference type="NCBI Taxonomy" id="2805427"/>
    <lineage>
        <taxon>Bacteria</taxon>
        <taxon>Bacillati</taxon>
        <taxon>Actinomycetota</taxon>
        <taxon>Actinomycetes</taxon>
        <taxon>Streptosporangiales</taxon>
        <taxon>Thermomonosporaceae</taxon>
        <taxon>Actinomadura</taxon>
    </lineage>
</organism>
<protein>
    <submittedName>
        <fullName evidence="2">Cupin domain-containing protein</fullName>
    </submittedName>
</protein>
<comment type="caution">
    <text evidence="2">The sequence shown here is derived from an EMBL/GenBank/DDBJ whole genome shotgun (WGS) entry which is preliminary data.</text>
</comment>
<dbReference type="RefSeq" id="WP_242381341.1">
    <property type="nucleotide sequence ID" value="NZ_JAKRKC020000001.1"/>
</dbReference>
<evidence type="ECO:0000313" key="3">
    <source>
        <dbReference type="Proteomes" id="UP001317259"/>
    </source>
</evidence>
<name>A0ABT0FM43_9ACTN</name>
<dbReference type="InterPro" id="IPR014710">
    <property type="entry name" value="RmlC-like_jellyroll"/>
</dbReference>
<feature type="domain" description="Cupin type-2" evidence="1">
    <location>
        <begin position="78"/>
        <end position="144"/>
    </location>
</feature>
<reference evidence="2 3" key="1">
    <citation type="submission" date="2022-04" db="EMBL/GenBank/DDBJ databases">
        <title>Genome draft of Actinomadura sp. ATCC 31491.</title>
        <authorList>
            <person name="Shi X."/>
            <person name="Du Y."/>
        </authorList>
    </citation>
    <scope>NUCLEOTIDE SEQUENCE [LARGE SCALE GENOMIC DNA]</scope>
    <source>
        <strain evidence="2 3">ATCC 31491</strain>
    </source>
</reference>
<accession>A0ABT0FM43</accession>
<dbReference type="InterPro" id="IPR011051">
    <property type="entry name" value="RmlC_Cupin_sf"/>
</dbReference>
<dbReference type="InterPro" id="IPR053146">
    <property type="entry name" value="QDO-like"/>
</dbReference>
<sequence length="195" mass="21268">MHTGGVTSGGRLVAQPFEPINRTLQETITMIPDDDPARSLTVANPDDPATTYISLVGNTYGMLITGEQTNGAYCLIDMRVPDGGGPPPHRHDFEEMFTILEGEIEFTFRGEKHLVRAGSTINIPANAPHNFRNVSGAPARMLCMCTPAGQDEYFMRIGDAVPGVDAPPPQLSPDDLAERRRRAAELAPTYRSEFL</sequence>
<dbReference type="EMBL" id="JAKRKC020000001">
    <property type="protein sequence ID" value="MCK2213377.1"/>
    <property type="molecule type" value="Genomic_DNA"/>
</dbReference>
<dbReference type="PANTHER" id="PTHR36440:SF1">
    <property type="entry name" value="PUTATIVE (AFU_ORTHOLOGUE AFUA_8G07350)-RELATED"/>
    <property type="match status" value="1"/>
</dbReference>
<dbReference type="InterPro" id="IPR013096">
    <property type="entry name" value="Cupin_2"/>
</dbReference>
<evidence type="ECO:0000313" key="2">
    <source>
        <dbReference type="EMBL" id="MCK2213377.1"/>
    </source>
</evidence>
<proteinExistence type="predicted"/>
<keyword evidence="3" id="KW-1185">Reference proteome</keyword>
<dbReference type="Pfam" id="PF07883">
    <property type="entry name" value="Cupin_2"/>
    <property type="match status" value="1"/>
</dbReference>